<dbReference type="Pfam" id="PF14520">
    <property type="entry name" value="HHH_5"/>
    <property type="match status" value="1"/>
</dbReference>
<dbReference type="InterPro" id="IPR000085">
    <property type="entry name" value="RuvA"/>
</dbReference>
<evidence type="ECO:0000313" key="7">
    <source>
        <dbReference type="EMBL" id="PMP60909.1"/>
    </source>
</evidence>
<evidence type="ECO:0000256" key="1">
    <source>
        <dbReference type="ARBA" id="ARBA00022490"/>
    </source>
</evidence>
<evidence type="ECO:0000256" key="2">
    <source>
        <dbReference type="ARBA" id="ARBA00022763"/>
    </source>
</evidence>
<dbReference type="SUPFAM" id="SSF47781">
    <property type="entry name" value="RuvA domain 2-like"/>
    <property type="match status" value="1"/>
</dbReference>
<name>A0A2N7PI70_9BACT</name>
<accession>A0A2N7PI70</accession>
<comment type="caution">
    <text evidence="7">The sequence shown here is derived from an EMBL/GenBank/DDBJ whole genome shotgun (WGS) entry which is preliminary data.</text>
</comment>
<dbReference type="GO" id="GO:0003677">
    <property type="term" value="F:DNA binding"/>
    <property type="evidence" value="ECO:0007669"/>
    <property type="project" value="UniProtKB-KW"/>
</dbReference>
<evidence type="ECO:0000259" key="6">
    <source>
        <dbReference type="SMART" id="SM00278"/>
    </source>
</evidence>
<evidence type="ECO:0000256" key="3">
    <source>
        <dbReference type="ARBA" id="ARBA00023125"/>
    </source>
</evidence>
<keyword evidence="5" id="KW-0234">DNA repair</keyword>
<evidence type="ECO:0000256" key="4">
    <source>
        <dbReference type="ARBA" id="ARBA00023172"/>
    </source>
</evidence>
<dbReference type="GO" id="GO:0003678">
    <property type="term" value="F:DNA helicase activity"/>
    <property type="evidence" value="ECO:0007669"/>
    <property type="project" value="InterPro"/>
</dbReference>
<dbReference type="Gene3D" id="1.10.150.20">
    <property type="entry name" value="5' to 3' exonuclease, C-terminal subdomain"/>
    <property type="match status" value="1"/>
</dbReference>
<dbReference type="GO" id="GO:0006310">
    <property type="term" value="P:DNA recombination"/>
    <property type="evidence" value="ECO:0007669"/>
    <property type="project" value="UniProtKB-KW"/>
</dbReference>
<dbReference type="HAMAP" id="MF_00031">
    <property type="entry name" value="DNA_HJ_migration_RuvA"/>
    <property type="match status" value="1"/>
</dbReference>
<dbReference type="SMART" id="SM00278">
    <property type="entry name" value="HhH1"/>
    <property type="match status" value="1"/>
</dbReference>
<reference evidence="7 8" key="1">
    <citation type="submission" date="2018-01" db="EMBL/GenBank/DDBJ databases">
        <title>Metagenomic assembled genomes from two thermal pools in the Uzon Caldera, Kamchatka, Russia.</title>
        <authorList>
            <person name="Wilkins L."/>
            <person name="Ettinger C."/>
        </authorList>
    </citation>
    <scope>NUCLEOTIDE SEQUENCE [LARGE SCALE GENOMIC DNA]</scope>
    <source>
        <strain evidence="7">ZAV-15</strain>
    </source>
</reference>
<dbReference type="AlphaFoldDB" id="A0A2N7PI70"/>
<keyword evidence="3" id="KW-0238">DNA-binding</keyword>
<keyword evidence="1" id="KW-0963">Cytoplasm</keyword>
<keyword evidence="2" id="KW-0227">DNA damage</keyword>
<organism evidence="7 8">
    <name type="scientific">Caldimicrobium thiodismutans</name>
    <dbReference type="NCBI Taxonomy" id="1653476"/>
    <lineage>
        <taxon>Bacteria</taxon>
        <taxon>Pseudomonadati</taxon>
        <taxon>Thermodesulfobacteriota</taxon>
        <taxon>Thermodesulfobacteria</taxon>
        <taxon>Thermodesulfobacteriales</taxon>
        <taxon>Thermodesulfobacteriaceae</taxon>
        <taxon>Caldimicrobium</taxon>
    </lineage>
</organism>
<evidence type="ECO:0000256" key="5">
    <source>
        <dbReference type="ARBA" id="ARBA00023204"/>
    </source>
</evidence>
<dbReference type="EMBL" id="PNIE01000097">
    <property type="protein sequence ID" value="PMP60909.1"/>
    <property type="molecule type" value="Genomic_DNA"/>
</dbReference>
<dbReference type="InterPro" id="IPR003583">
    <property type="entry name" value="Hlx-hairpin-Hlx_DNA-bd_motif"/>
</dbReference>
<dbReference type="InterPro" id="IPR012340">
    <property type="entry name" value="NA-bd_OB-fold"/>
</dbReference>
<dbReference type="GO" id="GO:0006281">
    <property type="term" value="P:DNA repair"/>
    <property type="evidence" value="ECO:0007669"/>
    <property type="project" value="UniProtKB-KW"/>
</dbReference>
<feature type="non-terminal residue" evidence="7">
    <location>
        <position position="154"/>
    </location>
</feature>
<proteinExistence type="inferred from homology"/>
<dbReference type="NCBIfam" id="TIGR00084">
    <property type="entry name" value="ruvA"/>
    <property type="match status" value="1"/>
</dbReference>
<gene>
    <name evidence="7" type="ORF">C0197_06485</name>
</gene>
<feature type="domain" description="Helix-hairpin-helix DNA-binding motif class 1" evidence="6">
    <location>
        <begin position="112"/>
        <end position="131"/>
    </location>
</feature>
<keyword evidence="4" id="KW-0233">DNA recombination</keyword>
<dbReference type="Proteomes" id="UP000235731">
    <property type="component" value="Unassembled WGS sequence"/>
</dbReference>
<dbReference type="InterPro" id="IPR010994">
    <property type="entry name" value="RuvA_2-like"/>
</dbReference>
<protein>
    <recommendedName>
        <fullName evidence="6">Helix-hairpin-helix DNA-binding motif class 1 domain-containing protein</fullName>
    </recommendedName>
</protein>
<sequence length="154" mass="18276">MIYKIRGILKEIIPPNRVILERENLFWEIYIPFNLIEILKRDFFEKEIEFFVCVILRKNEYLETYGFLSREERELFLKLNTLSKVGPKLGLNIISVYTPELLRKIIEEGKVRELAKIPGIGEKRAEKLFLDLKGLFGRIPIKGRTIPLEKERIL</sequence>
<dbReference type="Gene3D" id="2.40.50.140">
    <property type="entry name" value="Nucleic acid-binding proteins"/>
    <property type="match status" value="1"/>
</dbReference>
<evidence type="ECO:0000313" key="8">
    <source>
        <dbReference type="Proteomes" id="UP000235731"/>
    </source>
</evidence>